<sequence length="149" mass="16359">MLESEPESVPDDATRHPQRLPRPARALARERFCQSLIAIAERPEVPRDELTAQLRTTLLDFASETPDNQEAAQHVAVLPIEQPQPVMRMCLSPSGFSVAQVLLSADGCPLPDCVLDKFPDLNQDEWNAVIQVSGLALLAFEAEPGCTTE</sequence>
<name>A0ABY8A763_9ACTN</name>
<dbReference type="RefSeq" id="WP_275307146.1">
    <property type="nucleotide sequence ID" value="NZ_CP095749.1"/>
</dbReference>
<accession>A0ABY8A763</accession>
<gene>
    <name evidence="2" type="ORF">MOV08_10145</name>
</gene>
<proteinExistence type="predicted"/>
<feature type="compositionally biased region" description="Acidic residues" evidence="1">
    <location>
        <begin position="1"/>
        <end position="10"/>
    </location>
</feature>
<reference evidence="2 3" key="1">
    <citation type="submission" date="2022-03" db="EMBL/GenBank/DDBJ databases">
        <title>Streptomyces yunnanensis P86,complete genome.</title>
        <authorList>
            <person name="Chen S."/>
            <person name="Zhang Q."/>
        </authorList>
    </citation>
    <scope>NUCLEOTIDE SEQUENCE [LARGE SCALE GENOMIC DNA]</scope>
    <source>
        <strain evidence="2 3">P86</strain>
    </source>
</reference>
<evidence type="ECO:0000256" key="1">
    <source>
        <dbReference type="SAM" id="MobiDB-lite"/>
    </source>
</evidence>
<organism evidence="2 3">
    <name type="scientific">Streptomyces yunnanensis</name>
    <dbReference type="NCBI Taxonomy" id="156453"/>
    <lineage>
        <taxon>Bacteria</taxon>
        <taxon>Bacillati</taxon>
        <taxon>Actinomycetota</taxon>
        <taxon>Actinomycetes</taxon>
        <taxon>Kitasatosporales</taxon>
        <taxon>Streptomycetaceae</taxon>
        <taxon>Streptomyces</taxon>
    </lineage>
</organism>
<dbReference type="Proteomes" id="UP001218629">
    <property type="component" value="Chromosome"/>
</dbReference>
<protein>
    <submittedName>
        <fullName evidence="2">Uncharacterized protein</fullName>
    </submittedName>
</protein>
<dbReference type="EMBL" id="CP095749">
    <property type="protein sequence ID" value="WEB39596.1"/>
    <property type="molecule type" value="Genomic_DNA"/>
</dbReference>
<keyword evidence="3" id="KW-1185">Reference proteome</keyword>
<evidence type="ECO:0000313" key="2">
    <source>
        <dbReference type="EMBL" id="WEB39596.1"/>
    </source>
</evidence>
<feature type="region of interest" description="Disordered" evidence="1">
    <location>
        <begin position="1"/>
        <end position="24"/>
    </location>
</feature>
<evidence type="ECO:0000313" key="3">
    <source>
        <dbReference type="Proteomes" id="UP001218629"/>
    </source>
</evidence>